<reference evidence="1 2" key="1">
    <citation type="submission" date="2019-01" db="EMBL/GenBank/DDBJ databases">
        <authorList>
            <person name="Sayadi A."/>
        </authorList>
    </citation>
    <scope>NUCLEOTIDE SEQUENCE [LARGE SCALE GENOMIC DNA]</scope>
</reference>
<name>A0A653C3B7_CALMS</name>
<keyword evidence="2" id="KW-1185">Reference proteome</keyword>
<dbReference type="Proteomes" id="UP000410492">
    <property type="component" value="Unassembled WGS sequence"/>
</dbReference>
<evidence type="ECO:0000313" key="1">
    <source>
        <dbReference type="EMBL" id="VEN42436.1"/>
    </source>
</evidence>
<protein>
    <submittedName>
        <fullName evidence="1">Uncharacterized protein</fullName>
    </submittedName>
</protein>
<proteinExistence type="predicted"/>
<organism evidence="1 2">
    <name type="scientific">Callosobruchus maculatus</name>
    <name type="common">Southern cowpea weevil</name>
    <name type="synonym">Pulse bruchid</name>
    <dbReference type="NCBI Taxonomy" id="64391"/>
    <lineage>
        <taxon>Eukaryota</taxon>
        <taxon>Metazoa</taxon>
        <taxon>Ecdysozoa</taxon>
        <taxon>Arthropoda</taxon>
        <taxon>Hexapoda</taxon>
        <taxon>Insecta</taxon>
        <taxon>Pterygota</taxon>
        <taxon>Neoptera</taxon>
        <taxon>Endopterygota</taxon>
        <taxon>Coleoptera</taxon>
        <taxon>Polyphaga</taxon>
        <taxon>Cucujiformia</taxon>
        <taxon>Chrysomeloidea</taxon>
        <taxon>Chrysomelidae</taxon>
        <taxon>Bruchinae</taxon>
        <taxon>Bruchini</taxon>
        <taxon>Callosobruchus</taxon>
    </lineage>
</organism>
<accession>A0A653C3B7</accession>
<dbReference type="AlphaFoldDB" id="A0A653C3B7"/>
<gene>
    <name evidence="1" type="ORF">CALMAC_LOCUS5917</name>
</gene>
<sequence>MGRQKITKISKQNKQIQLTTSRDKLRARFQTSCGIWSP</sequence>
<dbReference type="EMBL" id="CAACVG010006899">
    <property type="protein sequence ID" value="VEN42436.1"/>
    <property type="molecule type" value="Genomic_DNA"/>
</dbReference>
<evidence type="ECO:0000313" key="2">
    <source>
        <dbReference type="Proteomes" id="UP000410492"/>
    </source>
</evidence>